<dbReference type="EMBL" id="HBKO01006884">
    <property type="protein sequence ID" value="CAE2197946.1"/>
    <property type="molecule type" value="Transcribed_RNA"/>
</dbReference>
<proteinExistence type="predicted"/>
<dbReference type="AlphaFoldDB" id="A0A6T7XMJ6"/>
<name>A0A6T7XMJ6_9EUKA</name>
<protein>
    <submittedName>
        <fullName evidence="1">Uncharacterized protein</fullName>
    </submittedName>
</protein>
<gene>
    <name evidence="1" type="ORF">CPOL0286_LOCUS3300</name>
</gene>
<accession>A0A6T7XMJ6</accession>
<evidence type="ECO:0000313" key="1">
    <source>
        <dbReference type="EMBL" id="CAE2197946.1"/>
    </source>
</evidence>
<sequence>MPRLIEAKLRISTSMGRVQSAVAACRRHTAHRGQGVVLGPRLPVSSNPVAAYNWLCTRAGMYSGSTAASVTTAVNLLVNCTAIIGLPVDFFFMEYRLSSSGSAELPVWWV</sequence>
<reference evidence="1" key="1">
    <citation type="submission" date="2021-01" db="EMBL/GenBank/DDBJ databases">
        <authorList>
            <person name="Corre E."/>
            <person name="Pelletier E."/>
            <person name="Niang G."/>
            <person name="Scheremetjew M."/>
            <person name="Finn R."/>
            <person name="Kale V."/>
            <person name="Holt S."/>
            <person name="Cochrane G."/>
            <person name="Meng A."/>
            <person name="Brown T."/>
            <person name="Cohen L."/>
        </authorList>
    </citation>
    <scope>NUCLEOTIDE SEQUENCE</scope>
    <source>
        <strain evidence="1">UIO037</strain>
    </source>
</reference>
<organism evidence="1">
    <name type="scientific">Prymnesium polylepis</name>
    <dbReference type="NCBI Taxonomy" id="72548"/>
    <lineage>
        <taxon>Eukaryota</taxon>
        <taxon>Haptista</taxon>
        <taxon>Haptophyta</taxon>
        <taxon>Prymnesiophyceae</taxon>
        <taxon>Prymnesiales</taxon>
        <taxon>Prymnesiaceae</taxon>
        <taxon>Prymnesium</taxon>
    </lineage>
</organism>